<evidence type="ECO:0000256" key="1">
    <source>
        <dbReference type="SAM" id="SignalP"/>
    </source>
</evidence>
<dbReference type="Proteomes" id="UP000230233">
    <property type="component" value="Chromosome III"/>
</dbReference>
<evidence type="ECO:0000313" key="3">
    <source>
        <dbReference type="Proteomes" id="UP000230233"/>
    </source>
</evidence>
<organism evidence="2 3">
    <name type="scientific">Caenorhabditis nigoni</name>
    <dbReference type="NCBI Taxonomy" id="1611254"/>
    <lineage>
        <taxon>Eukaryota</taxon>
        <taxon>Metazoa</taxon>
        <taxon>Ecdysozoa</taxon>
        <taxon>Nematoda</taxon>
        <taxon>Chromadorea</taxon>
        <taxon>Rhabditida</taxon>
        <taxon>Rhabditina</taxon>
        <taxon>Rhabditomorpha</taxon>
        <taxon>Rhabditoidea</taxon>
        <taxon>Rhabditidae</taxon>
        <taxon>Peloderinae</taxon>
        <taxon>Caenorhabditis</taxon>
    </lineage>
</organism>
<feature type="signal peptide" evidence="1">
    <location>
        <begin position="1"/>
        <end position="15"/>
    </location>
</feature>
<keyword evidence="1" id="KW-0732">Signal</keyword>
<proteinExistence type="predicted"/>
<feature type="chain" id="PRO_5013862203" evidence="1">
    <location>
        <begin position="16"/>
        <end position="107"/>
    </location>
</feature>
<accession>A0A2G5UJW4</accession>
<comment type="caution">
    <text evidence="2">The sequence shown here is derived from an EMBL/GenBank/DDBJ whole genome shotgun (WGS) entry which is preliminary data.</text>
</comment>
<dbReference type="OrthoDB" id="10330612at2759"/>
<evidence type="ECO:0000313" key="2">
    <source>
        <dbReference type="EMBL" id="PIC39852.1"/>
    </source>
</evidence>
<reference evidence="3" key="1">
    <citation type="submission" date="2017-10" db="EMBL/GenBank/DDBJ databases">
        <title>Rapid genome shrinkage in a self-fertile nematode reveals novel sperm competition proteins.</title>
        <authorList>
            <person name="Yin D."/>
            <person name="Schwarz E.M."/>
            <person name="Thomas C.G."/>
            <person name="Felde R.L."/>
            <person name="Korf I.F."/>
            <person name="Cutter A.D."/>
            <person name="Schartner C.M."/>
            <person name="Ralston E.J."/>
            <person name="Meyer B.J."/>
            <person name="Haag E.S."/>
        </authorList>
    </citation>
    <scope>NUCLEOTIDE SEQUENCE [LARGE SCALE GENOMIC DNA]</scope>
    <source>
        <strain evidence="3">JU1422</strain>
    </source>
</reference>
<sequence length="107" mass="12622">MLLFSILSFYTLLLASNWSPVSRDIIEFANSKDAFEYLEYLNNLVNPFVLLILLSIWNFTFRYTPELRPLYYHQIATAIFVCIVDYDIPKVLDTGLETQEHPFHQLI</sequence>
<dbReference type="AlphaFoldDB" id="A0A2G5UJW4"/>
<keyword evidence="3" id="KW-1185">Reference proteome</keyword>
<protein>
    <submittedName>
        <fullName evidence="2">Uncharacterized protein</fullName>
    </submittedName>
</protein>
<name>A0A2G5UJW4_9PELO</name>
<dbReference type="EMBL" id="PDUG01000003">
    <property type="protein sequence ID" value="PIC39852.1"/>
    <property type="molecule type" value="Genomic_DNA"/>
</dbReference>
<gene>
    <name evidence="2" type="primary">Cnig_chr_III.g11410</name>
    <name evidence="2" type="ORF">B9Z55_011410</name>
</gene>